<dbReference type="SUPFAM" id="SSF81901">
    <property type="entry name" value="HCP-like"/>
    <property type="match status" value="1"/>
</dbReference>
<dbReference type="InterPro" id="IPR011990">
    <property type="entry name" value="TPR-like_helical_dom_sf"/>
</dbReference>
<evidence type="ECO:0000313" key="2">
    <source>
        <dbReference type="Proteomes" id="UP001470230"/>
    </source>
</evidence>
<dbReference type="Proteomes" id="UP001470230">
    <property type="component" value="Unassembled WGS sequence"/>
</dbReference>
<name>A0ABR2IL99_9EUKA</name>
<dbReference type="EMBL" id="JAPFFF010000016">
    <property type="protein sequence ID" value="KAK8865032.1"/>
    <property type="molecule type" value="Genomic_DNA"/>
</dbReference>
<accession>A0ABR2IL99</accession>
<reference evidence="1 2" key="1">
    <citation type="submission" date="2024-04" db="EMBL/GenBank/DDBJ databases">
        <title>Tritrichomonas musculus Genome.</title>
        <authorList>
            <person name="Alves-Ferreira E."/>
            <person name="Grigg M."/>
            <person name="Lorenzi H."/>
            <person name="Galac M."/>
        </authorList>
    </citation>
    <scope>NUCLEOTIDE SEQUENCE [LARGE SCALE GENOMIC DNA]</scope>
    <source>
        <strain evidence="1 2">EAF2021</strain>
    </source>
</reference>
<protein>
    <submittedName>
        <fullName evidence="1">Chitin synthase 4</fullName>
    </submittedName>
</protein>
<gene>
    <name evidence="1" type="ORF">M9Y10_010561</name>
</gene>
<keyword evidence="2" id="KW-1185">Reference proteome</keyword>
<sequence length="62" mass="6860">MAADKGHAKAMYAYGVMLYKGISVPINETEASRYFKMASDKGGIDAMAMHAHMLTKRRGLCY</sequence>
<dbReference type="SMART" id="SM00671">
    <property type="entry name" value="SEL1"/>
    <property type="match status" value="1"/>
</dbReference>
<evidence type="ECO:0000313" key="1">
    <source>
        <dbReference type="EMBL" id="KAK8865032.1"/>
    </source>
</evidence>
<comment type="caution">
    <text evidence="1">The sequence shown here is derived from an EMBL/GenBank/DDBJ whole genome shotgun (WGS) entry which is preliminary data.</text>
</comment>
<dbReference type="Gene3D" id="1.25.40.10">
    <property type="entry name" value="Tetratricopeptide repeat domain"/>
    <property type="match status" value="1"/>
</dbReference>
<dbReference type="InterPro" id="IPR006597">
    <property type="entry name" value="Sel1-like"/>
</dbReference>
<organism evidence="1 2">
    <name type="scientific">Tritrichomonas musculus</name>
    <dbReference type="NCBI Taxonomy" id="1915356"/>
    <lineage>
        <taxon>Eukaryota</taxon>
        <taxon>Metamonada</taxon>
        <taxon>Parabasalia</taxon>
        <taxon>Tritrichomonadida</taxon>
        <taxon>Tritrichomonadidae</taxon>
        <taxon>Tritrichomonas</taxon>
    </lineage>
</organism>
<proteinExistence type="predicted"/>